<protein>
    <submittedName>
        <fullName evidence="1">Uncharacterized protein</fullName>
    </submittedName>
</protein>
<name>A0A382D723_9ZZZZ</name>
<dbReference type="AlphaFoldDB" id="A0A382D723"/>
<gene>
    <name evidence="1" type="ORF">METZ01_LOCUS186261</name>
</gene>
<organism evidence="1">
    <name type="scientific">marine metagenome</name>
    <dbReference type="NCBI Taxonomy" id="408172"/>
    <lineage>
        <taxon>unclassified sequences</taxon>
        <taxon>metagenomes</taxon>
        <taxon>ecological metagenomes</taxon>
    </lineage>
</organism>
<reference evidence="1" key="1">
    <citation type="submission" date="2018-05" db="EMBL/GenBank/DDBJ databases">
        <authorList>
            <person name="Lanie J.A."/>
            <person name="Ng W.-L."/>
            <person name="Kazmierczak K.M."/>
            <person name="Andrzejewski T.M."/>
            <person name="Davidsen T.M."/>
            <person name="Wayne K.J."/>
            <person name="Tettelin H."/>
            <person name="Glass J.I."/>
            <person name="Rusch D."/>
            <person name="Podicherti R."/>
            <person name="Tsui H.-C.T."/>
            <person name="Winkler M.E."/>
        </authorList>
    </citation>
    <scope>NUCLEOTIDE SEQUENCE</scope>
</reference>
<evidence type="ECO:0000313" key="1">
    <source>
        <dbReference type="EMBL" id="SVB33407.1"/>
    </source>
</evidence>
<sequence>MKLIGLLKVTLANDVILGKGGSLIRVLSAMTGLLFR</sequence>
<accession>A0A382D723</accession>
<dbReference type="EMBL" id="UINC01037633">
    <property type="protein sequence ID" value="SVB33407.1"/>
    <property type="molecule type" value="Genomic_DNA"/>
</dbReference>
<proteinExistence type="predicted"/>